<name>A0A1W1XA80_9NEIS</name>
<evidence type="ECO:0000256" key="1">
    <source>
        <dbReference type="SAM" id="SignalP"/>
    </source>
</evidence>
<dbReference type="InterPro" id="IPR025392">
    <property type="entry name" value="DUF4124"/>
</dbReference>
<feature type="domain" description="DUF4124" evidence="2">
    <location>
        <begin position="13"/>
        <end position="49"/>
    </location>
</feature>
<dbReference type="Pfam" id="PF13511">
    <property type="entry name" value="DUF4124"/>
    <property type="match status" value="1"/>
</dbReference>
<keyword evidence="1" id="KW-0732">Signal</keyword>
<dbReference type="EMBL" id="FWXD01000005">
    <property type="protein sequence ID" value="SMC20905.1"/>
    <property type="molecule type" value="Genomic_DNA"/>
</dbReference>
<proteinExistence type="predicted"/>
<dbReference type="AlphaFoldDB" id="A0A1W1XA80"/>
<organism evidence="3 4">
    <name type="scientific">Andreprevotia lacus DSM 23236</name>
    <dbReference type="NCBI Taxonomy" id="1121001"/>
    <lineage>
        <taxon>Bacteria</taxon>
        <taxon>Pseudomonadati</taxon>
        <taxon>Pseudomonadota</taxon>
        <taxon>Betaproteobacteria</taxon>
        <taxon>Neisseriales</taxon>
        <taxon>Chitinibacteraceae</taxon>
        <taxon>Andreprevotia</taxon>
    </lineage>
</organism>
<sequence length="130" mass="14114">MRFPLALLAVLCCALALFAGSAQAAGYKCKDKAGNVTFTDQPCESMQQSGKKFTERGAGYSSLTEAEKADFFRGFIPACRTDIMTKLRMDANQAEALCQCMGGELVNTTKYEQLKEVATRHVMPAALQDA</sequence>
<feature type="signal peptide" evidence="1">
    <location>
        <begin position="1"/>
        <end position="24"/>
    </location>
</feature>
<reference evidence="3 4" key="1">
    <citation type="submission" date="2017-04" db="EMBL/GenBank/DDBJ databases">
        <authorList>
            <person name="Afonso C.L."/>
            <person name="Miller P.J."/>
            <person name="Scott M.A."/>
            <person name="Spackman E."/>
            <person name="Goraichik I."/>
            <person name="Dimitrov K.M."/>
            <person name="Suarez D.L."/>
            <person name="Swayne D.E."/>
        </authorList>
    </citation>
    <scope>NUCLEOTIDE SEQUENCE [LARGE SCALE GENOMIC DNA]</scope>
    <source>
        <strain evidence="3 4">DSM 23236</strain>
    </source>
</reference>
<evidence type="ECO:0000313" key="3">
    <source>
        <dbReference type="EMBL" id="SMC20905.1"/>
    </source>
</evidence>
<keyword evidence="4" id="KW-1185">Reference proteome</keyword>
<feature type="chain" id="PRO_5013184513" description="DUF4124 domain-containing protein" evidence="1">
    <location>
        <begin position="25"/>
        <end position="130"/>
    </location>
</feature>
<evidence type="ECO:0000313" key="4">
    <source>
        <dbReference type="Proteomes" id="UP000192761"/>
    </source>
</evidence>
<evidence type="ECO:0000259" key="2">
    <source>
        <dbReference type="Pfam" id="PF13511"/>
    </source>
</evidence>
<accession>A0A1W1XA80</accession>
<dbReference type="OrthoDB" id="8904499at2"/>
<protein>
    <recommendedName>
        <fullName evidence="2">DUF4124 domain-containing protein</fullName>
    </recommendedName>
</protein>
<dbReference type="RefSeq" id="WP_084089682.1">
    <property type="nucleotide sequence ID" value="NZ_FWXD01000005.1"/>
</dbReference>
<gene>
    <name evidence="3" type="ORF">SAMN02745857_01076</name>
</gene>
<dbReference type="Proteomes" id="UP000192761">
    <property type="component" value="Unassembled WGS sequence"/>
</dbReference>